<dbReference type="InterPro" id="IPR029044">
    <property type="entry name" value="Nucleotide-diphossugar_trans"/>
</dbReference>
<evidence type="ECO:0000256" key="1">
    <source>
        <dbReference type="SAM" id="MobiDB-lite"/>
    </source>
</evidence>
<proteinExistence type="predicted"/>
<evidence type="ECO:0000313" key="3">
    <source>
        <dbReference type="Proteomes" id="UP000234847"/>
    </source>
</evidence>
<dbReference type="EMBL" id="PKJT01000003">
    <property type="protein sequence ID" value="PKZ82600.1"/>
    <property type="molecule type" value="Genomic_DNA"/>
</dbReference>
<evidence type="ECO:0000313" key="2">
    <source>
        <dbReference type="EMBL" id="PKZ82600.1"/>
    </source>
</evidence>
<comment type="caution">
    <text evidence="2">The sequence shown here is derived from an EMBL/GenBank/DDBJ whole genome shotgun (WGS) entry which is preliminary data.</text>
</comment>
<feature type="region of interest" description="Disordered" evidence="1">
    <location>
        <begin position="35"/>
        <end position="119"/>
    </location>
</feature>
<accession>A0AAX0VLU2</accession>
<dbReference type="Pfam" id="PF13704">
    <property type="entry name" value="Glyco_tranf_2_4"/>
    <property type="match status" value="1"/>
</dbReference>
<dbReference type="CDD" id="cd00761">
    <property type="entry name" value="Glyco_tranf_GTA_type"/>
    <property type="match status" value="1"/>
</dbReference>
<sequence>MPCGRRRPAVRGHAPVAGGHARGLARLPRRVLARARGGRRGLDAGAGRRAAAPGPPGAGLAAAPAAALHRDGLAPPPGPRRRAGRPGLNVVRPPDRTGLTLRPALTPPSPPHPTGDPMPSPLDLARRAKHRLFLLRRAREVVRQAAAVRGSERFAREYALASAGFDLPELPAMSGPCAVAMVRDEADVIERSVRHLAEQGIPHIVVVDNGSKDATPDILRRLAEEIPGLVVGADREPAYVQSAKMTRLADLASAAGATWVVPFDADELWFGAEGTLAEALVAADAPVLRAVMHNAFPAADGSGPLLDTTAHFNVKVAFRPRSGAVVEMGNHEVLRPGVRADGLRILHLPWRSFEQFARKSRTGAQAIALADTPEDKAYHWRRLGALDDDALRAAWEALLAGQPLTDAAWYPRGTLRPLRSDAPTRWDEV</sequence>
<feature type="compositionally biased region" description="Basic residues" evidence="1">
    <location>
        <begin position="1"/>
        <end position="10"/>
    </location>
</feature>
<feature type="region of interest" description="Disordered" evidence="1">
    <location>
        <begin position="1"/>
        <end position="22"/>
    </location>
</feature>
<dbReference type="AlphaFoldDB" id="A0AAX0VLU2"/>
<organism evidence="2 3">
    <name type="scientific">Micrococcus luteus</name>
    <name type="common">Micrococcus lysodeikticus</name>
    <dbReference type="NCBI Taxonomy" id="1270"/>
    <lineage>
        <taxon>Bacteria</taxon>
        <taxon>Bacillati</taxon>
        <taxon>Actinomycetota</taxon>
        <taxon>Actinomycetes</taxon>
        <taxon>Micrococcales</taxon>
        <taxon>Micrococcaceae</taxon>
        <taxon>Micrococcus</taxon>
    </lineage>
</organism>
<dbReference type="Proteomes" id="UP000234847">
    <property type="component" value="Unassembled WGS sequence"/>
</dbReference>
<reference evidence="2 3" key="1">
    <citation type="submission" date="2017-12" db="EMBL/GenBank/DDBJ databases">
        <title>Phylogenetic diversity of female urinary microbiome.</title>
        <authorList>
            <person name="Thomas-White K."/>
            <person name="Wolfe A.J."/>
        </authorList>
    </citation>
    <scope>NUCLEOTIDE SEQUENCE [LARGE SCALE GENOMIC DNA]</scope>
    <source>
        <strain evidence="2 3">UMB0038</strain>
    </source>
</reference>
<feature type="compositionally biased region" description="Pro residues" evidence="1">
    <location>
        <begin position="105"/>
        <end position="119"/>
    </location>
</feature>
<feature type="compositionally biased region" description="Low complexity" evidence="1">
    <location>
        <begin position="43"/>
        <end position="67"/>
    </location>
</feature>
<name>A0AAX0VLU2_MICLU</name>
<gene>
    <name evidence="2" type="ORF">CYJ95_05260</name>
</gene>
<dbReference type="Gene3D" id="3.90.550.10">
    <property type="entry name" value="Spore Coat Polysaccharide Biosynthesis Protein SpsA, Chain A"/>
    <property type="match status" value="1"/>
</dbReference>
<dbReference type="SUPFAM" id="SSF53448">
    <property type="entry name" value="Nucleotide-diphospho-sugar transferases"/>
    <property type="match status" value="1"/>
</dbReference>
<protein>
    <submittedName>
        <fullName evidence="2">Glycosyltransferase family 2 protein</fullName>
    </submittedName>
</protein>